<feature type="domain" description="Glycosyl hydrolase family 36 C-terminal" evidence="9">
    <location>
        <begin position="654"/>
        <end position="757"/>
    </location>
</feature>
<evidence type="ECO:0000256" key="5">
    <source>
        <dbReference type="ARBA" id="ARBA00023295"/>
    </source>
</evidence>
<feature type="binding site" evidence="8">
    <location>
        <position position="530"/>
    </location>
    <ligand>
        <name>substrate</name>
    </ligand>
</feature>
<name>A0A1G8RBH2_9BACL</name>
<reference evidence="12" key="1">
    <citation type="submission" date="2016-10" db="EMBL/GenBank/DDBJ databases">
        <authorList>
            <person name="Varghese N."/>
            <person name="Submissions S."/>
        </authorList>
    </citation>
    <scope>NUCLEOTIDE SEQUENCE [LARGE SCALE GENOMIC DNA]</scope>
    <source>
        <strain evidence="12">CGMCC 1.11012</strain>
    </source>
</reference>
<evidence type="ECO:0000256" key="7">
    <source>
        <dbReference type="PIRSR" id="PIRSR005536-1"/>
    </source>
</evidence>
<dbReference type="SUPFAM" id="SSF51445">
    <property type="entry name" value="(Trans)glycosidases"/>
    <property type="match status" value="1"/>
</dbReference>
<dbReference type="PANTHER" id="PTHR43053">
    <property type="entry name" value="GLYCOSIDASE FAMILY 31"/>
    <property type="match status" value="1"/>
</dbReference>
<evidence type="ECO:0000259" key="10">
    <source>
        <dbReference type="Pfam" id="PF16875"/>
    </source>
</evidence>
<dbReference type="Gene3D" id="2.60.40.1180">
    <property type="entry name" value="Golgi alpha-mannosidase II"/>
    <property type="match status" value="1"/>
</dbReference>
<evidence type="ECO:0000313" key="11">
    <source>
        <dbReference type="EMBL" id="SDJ14372.1"/>
    </source>
</evidence>
<dbReference type="InterPro" id="IPR013785">
    <property type="entry name" value="Aldolase_TIM"/>
</dbReference>
<dbReference type="PROSITE" id="PS00512">
    <property type="entry name" value="ALPHA_GALACTOSIDASE"/>
    <property type="match status" value="1"/>
</dbReference>
<evidence type="ECO:0000256" key="6">
    <source>
        <dbReference type="PIRNR" id="PIRNR005536"/>
    </source>
</evidence>
<feature type="binding site" evidence="8">
    <location>
        <begin position="480"/>
        <end position="484"/>
    </location>
    <ligand>
        <name>substrate</name>
    </ligand>
</feature>
<proteinExistence type="inferred from homology"/>
<dbReference type="CDD" id="cd14791">
    <property type="entry name" value="GH36"/>
    <property type="match status" value="1"/>
</dbReference>
<dbReference type="Pfam" id="PF02065">
    <property type="entry name" value="Melibiase"/>
    <property type="match status" value="1"/>
</dbReference>
<feature type="binding site" evidence="8">
    <location>
        <position position="552"/>
    </location>
    <ligand>
        <name>substrate</name>
    </ligand>
</feature>
<dbReference type="GO" id="GO:0016052">
    <property type="term" value="P:carbohydrate catabolic process"/>
    <property type="evidence" value="ECO:0007669"/>
    <property type="project" value="InterPro"/>
</dbReference>
<keyword evidence="5 6" id="KW-0326">Glycosidase</keyword>
<evidence type="ECO:0000259" key="9">
    <source>
        <dbReference type="Pfam" id="PF16874"/>
    </source>
</evidence>
<keyword evidence="12" id="KW-1185">Reference proteome</keyword>
<dbReference type="GO" id="GO:0004557">
    <property type="term" value="F:alpha-galactosidase activity"/>
    <property type="evidence" value="ECO:0007669"/>
    <property type="project" value="UniProtKB-UniRule"/>
</dbReference>
<evidence type="ECO:0000256" key="2">
    <source>
        <dbReference type="ARBA" id="ARBA00006202"/>
    </source>
</evidence>
<dbReference type="Gene3D" id="2.70.98.60">
    <property type="entry name" value="alpha-galactosidase from lactobacil brevis"/>
    <property type="match status" value="1"/>
</dbReference>
<dbReference type="Gene3D" id="3.20.20.70">
    <property type="entry name" value="Aldolase class I"/>
    <property type="match status" value="1"/>
</dbReference>
<dbReference type="PRINTS" id="PR00743">
    <property type="entry name" value="GLHYDRLASE36"/>
</dbReference>
<dbReference type="InterPro" id="IPR013780">
    <property type="entry name" value="Glyco_hydro_b"/>
</dbReference>
<feature type="binding site" evidence="8">
    <location>
        <position position="202"/>
    </location>
    <ligand>
        <name>substrate</name>
    </ligand>
</feature>
<feature type="domain" description="Glycosyl hydrolase family 36 N-terminal" evidence="10">
    <location>
        <begin position="30"/>
        <end position="289"/>
    </location>
</feature>
<dbReference type="InterPro" id="IPR038417">
    <property type="entry name" value="Alpga-gal_N_sf"/>
</dbReference>
<accession>A0A1G8RBH2</accession>
<dbReference type="FunFam" id="3.20.20.70:FF:000118">
    <property type="entry name" value="Alpha-galactosidase"/>
    <property type="match status" value="1"/>
</dbReference>
<dbReference type="InterPro" id="IPR000111">
    <property type="entry name" value="Glyco_hydro_27/36_CS"/>
</dbReference>
<dbReference type="InterPro" id="IPR050985">
    <property type="entry name" value="Alpha-glycosidase_related"/>
</dbReference>
<feature type="active site" description="Proton donor" evidence="7">
    <location>
        <position position="552"/>
    </location>
</feature>
<dbReference type="PANTHER" id="PTHR43053:SF3">
    <property type="entry name" value="ALPHA-GALACTOSIDASE C-RELATED"/>
    <property type="match status" value="1"/>
</dbReference>
<evidence type="ECO:0000256" key="4">
    <source>
        <dbReference type="ARBA" id="ARBA00022801"/>
    </source>
</evidence>
<dbReference type="EMBL" id="FNDX01000012">
    <property type="protein sequence ID" value="SDJ14372.1"/>
    <property type="molecule type" value="Genomic_DNA"/>
</dbReference>
<evidence type="ECO:0000313" key="12">
    <source>
        <dbReference type="Proteomes" id="UP000199050"/>
    </source>
</evidence>
<dbReference type="InterPro" id="IPR031705">
    <property type="entry name" value="Glyco_hydro_36_C"/>
</dbReference>
<evidence type="ECO:0000256" key="1">
    <source>
        <dbReference type="ARBA" id="ARBA00001255"/>
    </source>
</evidence>
<gene>
    <name evidence="11" type="ORF">SAMN05216192_11256</name>
</gene>
<dbReference type="PIRSF" id="PIRSF005536">
    <property type="entry name" value="Agal"/>
    <property type="match status" value="1"/>
</dbReference>
<dbReference type="Pfam" id="PF16874">
    <property type="entry name" value="Glyco_hydro_36C"/>
    <property type="match status" value="1"/>
</dbReference>
<keyword evidence="4 6" id="KW-0378">Hydrolase</keyword>
<dbReference type="InterPro" id="IPR031704">
    <property type="entry name" value="Glyco_hydro_36_N"/>
</dbReference>
<feature type="active site" description="Nucleophile" evidence="7">
    <location>
        <position position="482"/>
    </location>
</feature>
<evidence type="ECO:0000256" key="3">
    <source>
        <dbReference type="ARBA" id="ARBA00012755"/>
    </source>
</evidence>
<dbReference type="STRING" id="1174501.SAMN05216192_11256"/>
<feature type="binding site" evidence="8">
    <location>
        <position position="447"/>
    </location>
    <ligand>
        <name>substrate</name>
    </ligand>
</feature>
<dbReference type="Proteomes" id="UP000199050">
    <property type="component" value="Unassembled WGS sequence"/>
</dbReference>
<sequence>MSMNIYVDESLGLFHLQSKGTSYIIRLVEGYPSHVYWGSRLRHDSTLTDALQIRERSSFSPNPVPGKPSLSLDALPQEYPQYGTSDFRRPAYQAQLADGSRITELKYTGYTITSGKPSLEGLPAVYAESEDEAQTLELILKDSYAGLTVKLLYTVFADHNAIARSVHFEHNGDAPLRLEQALSASVDFADSAYDTLHLSGAWARERHVQRRALVPGAAVALESRRGSSSHQLNPFMALLRHGADEDHGDVYGFSLVYSGSFAAVAEVEQFGTTRVNIGINPFDFSWLLEPGQTFQTPEAVLVYSGGGLGGMSRTYHRLYRTRLSRGVHRDKARPILVNNWEATYFNFDADKITAIAKEAGPLGIELFVLDDGWFGKRDNDNSSLGDWFEHSRKLPGGLADLAGRVNAEGLQFGLWVEPEMVSPDSELYRKHPDWCLHAEGRRRTEGRNQLILDLSRTEVCDYLYETLSAVFASAPIAYVKWDMNRNMTEIVSAAAAPERQKETAHRYMLGLYNLMERLTSRFPDILFESCSGGGGRFDPGMLFYMPQTWTSDDTDAIERLAIQYGTSIIYPASSMGAHVSAVPNHQVERTTSLAIRGDVAMSGNFGYELDLTAFTEAEKNLAAKQIAQYKEIRTLVQQGDMYRLLSPFEGSGDTAWMFVSEDKTEAFVAYFRVLAKPNAPIARLALKGLDPELDYVLETGAADNTDSHGAADTAAADSTAPFQPAFGGTPYGGDRLMRIGLIVSDLRGDFASCTYRLRAVQR</sequence>
<dbReference type="EC" id="3.2.1.22" evidence="3 6"/>
<comment type="similarity">
    <text evidence="2">Belongs to the glycosyl hydrolase 36 family.</text>
</comment>
<dbReference type="AlphaFoldDB" id="A0A1G8RBH2"/>
<dbReference type="InterPro" id="IPR017853">
    <property type="entry name" value="GH"/>
</dbReference>
<feature type="binding site" evidence="8">
    <location>
        <begin position="370"/>
        <end position="371"/>
    </location>
    <ligand>
        <name>substrate</name>
    </ligand>
</feature>
<evidence type="ECO:0000256" key="8">
    <source>
        <dbReference type="PIRSR" id="PIRSR005536-2"/>
    </source>
</evidence>
<organism evidence="11 12">
    <name type="scientific">Paenibacillus typhae</name>
    <dbReference type="NCBI Taxonomy" id="1174501"/>
    <lineage>
        <taxon>Bacteria</taxon>
        <taxon>Bacillati</taxon>
        <taxon>Bacillota</taxon>
        <taxon>Bacilli</taxon>
        <taxon>Bacillales</taxon>
        <taxon>Paenibacillaceae</taxon>
        <taxon>Paenibacillus</taxon>
    </lineage>
</organism>
<dbReference type="InterPro" id="IPR002252">
    <property type="entry name" value="Glyco_hydro_36"/>
</dbReference>
<comment type="catalytic activity">
    <reaction evidence="1 6">
        <text>Hydrolysis of terminal, non-reducing alpha-D-galactose residues in alpha-D-galactosides, including galactose oligosaccharides, galactomannans and galactolipids.</text>
        <dbReference type="EC" id="3.2.1.22"/>
    </reaction>
</comment>
<protein>
    <recommendedName>
        <fullName evidence="3 6">Alpha-galactosidase</fullName>
        <ecNumber evidence="3 6">3.2.1.22</ecNumber>
    </recommendedName>
</protein>
<dbReference type="Pfam" id="PF16875">
    <property type="entry name" value="Glyco_hydro_36N"/>
    <property type="match status" value="1"/>
</dbReference>